<reference evidence="1 2" key="1">
    <citation type="submission" date="2015-03" db="EMBL/GenBank/DDBJ databases">
        <title>Genome sequence of Tenacibaculum sp. S2-2, isolated from intestinal microbiota of sea cucumber, Apostichopus japonicas.</title>
        <authorList>
            <person name="Shao Z."/>
            <person name="Wang L."/>
            <person name="Li X."/>
        </authorList>
    </citation>
    <scope>NUCLEOTIDE SEQUENCE [LARGE SCALE GENOMIC DNA]</scope>
    <source>
        <strain evidence="1 2">S2-2</strain>
    </source>
</reference>
<proteinExistence type="predicted"/>
<comment type="caution">
    <text evidence="1">The sequence shown here is derived from an EMBL/GenBank/DDBJ whole genome shotgun (WGS) entry which is preliminary data.</text>
</comment>
<name>A0A1Y2PDD9_9FLAO</name>
<dbReference type="Pfam" id="PF14907">
    <property type="entry name" value="NTP_transf_5"/>
    <property type="match status" value="1"/>
</dbReference>
<organism evidence="1 2">
    <name type="scientific">Tenacibaculum holothuriorum</name>
    <dbReference type="NCBI Taxonomy" id="1635173"/>
    <lineage>
        <taxon>Bacteria</taxon>
        <taxon>Pseudomonadati</taxon>
        <taxon>Bacteroidota</taxon>
        <taxon>Flavobacteriia</taxon>
        <taxon>Flavobacteriales</taxon>
        <taxon>Flavobacteriaceae</taxon>
        <taxon>Tenacibaculum</taxon>
    </lineage>
</organism>
<evidence type="ECO:0000313" key="1">
    <source>
        <dbReference type="EMBL" id="OSY88504.1"/>
    </source>
</evidence>
<evidence type="ECO:0000313" key="2">
    <source>
        <dbReference type="Proteomes" id="UP000194221"/>
    </source>
</evidence>
<dbReference type="InParanoid" id="A0A1Y2PDD9"/>
<protein>
    <recommendedName>
        <fullName evidence="3">Nucleotidyltransferase</fullName>
    </recommendedName>
</protein>
<dbReference type="EMBL" id="LAPZ01000003">
    <property type="protein sequence ID" value="OSY88504.1"/>
    <property type="molecule type" value="Genomic_DNA"/>
</dbReference>
<keyword evidence="2" id="KW-1185">Reference proteome</keyword>
<dbReference type="Proteomes" id="UP000194221">
    <property type="component" value="Unassembled WGS sequence"/>
</dbReference>
<gene>
    <name evidence="1" type="ORF">WH52_07060</name>
</gene>
<sequence>MNYKDTLFFIGKCLTITHEEHNCVLVEKELKKGNIDWDSVVKVSTSHYVFPALYCNLKHADFLHYLPNDLVEYMKHITDLNRERNQQIIEQAKEINELLLSHNITPIFLKGTGNLLCGLYKDIAERMVGDIDFLADKNEAQICYDVIKTSGYTKKISDLFDDHRHLPRITHPNKIAAIEIHKEILREEKSIFFNYQSVENSLIKVNNYTLLSYKDQIKLTVYSKLINDYQFIKKGINLRAAYDFYLQGNRLEKKEIFTDKELSKELNAGISLYSTILEKPKKIEFTTTKLSEKFIHEAIKNLNINYKTQLFKKLTNSYIFFYQRIKILLRAFYKKDYLLFITSRITNINWYKRKLGI</sequence>
<evidence type="ECO:0008006" key="3">
    <source>
        <dbReference type="Google" id="ProtNLM"/>
    </source>
</evidence>
<dbReference type="AlphaFoldDB" id="A0A1Y2PDD9"/>
<dbReference type="RefSeq" id="WP_086030230.1">
    <property type="nucleotide sequence ID" value="NZ_LAPZ01000003.1"/>
</dbReference>
<dbReference type="OrthoDB" id="1117814at2"/>
<dbReference type="InterPro" id="IPR039498">
    <property type="entry name" value="NTP_transf_5"/>
</dbReference>
<accession>A0A1Y2PDD9</accession>
<dbReference type="STRING" id="1635173.WH52_07060"/>